<organism evidence="13 14">
    <name type="scientific">Electrophorus voltai</name>
    <dbReference type="NCBI Taxonomy" id="2609070"/>
    <lineage>
        <taxon>Eukaryota</taxon>
        <taxon>Metazoa</taxon>
        <taxon>Chordata</taxon>
        <taxon>Craniata</taxon>
        <taxon>Vertebrata</taxon>
        <taxon>Euteleostomi</taxon>
        <taxon>Actinopterygii</taxon>
        <taxon>Neopterygii</taxon>
        <taxon>Teleostei</taxon>
        <taxon>Ostariophysi</taxon>
        <taxon>Gymnotiformes</taxon>
        <taxon>Gymnotoidei</taxon>
        <taxon>Gymnotidae</taxon>
        <taxon>Electrophorus</taxon>
    </lineage>
</organism>
<keyword evidence="5" id="KW-0805">Transcription regulation</keyword>
<dbReference type="Gene3D" id="1.10.10.60">
    <property type="entry name" value="Homeodomain-like"/>
    <property type="match status" value="1"/>
</dbReference>
<proteinExistence type="inferred from homology"/>
<dbReference type="GO" id="GO:1990837">
    <property type="term" value="F:sequence-specific double-stranded DNA binding"/>
    <property type="evidence" value="ECO:0007669"/>
    <property type="project" value="TreeGrafter"/>
</dbReference>
<evidence type="ECO:0000256" key="11">
    <source>
        <dbReference type="RuleBase" id="RU000682"/>
    </source>
</evidence>
<keyword evidence="9 10" id="KW-0539">Nucleus</keyword>
<dbReference type="SUPFAM" id="SSF46689">
    <property type="entry name" value="Homeodomain-like"/>
    <property type="match status" value="1"/>
</dbReference>
<evidence type="ECO:0000256" key="9">
    <source>
        <dbReference type="ARBA" id="ARBA00023242"/>
    </source>
</evidence>
<dbReference type="GO" id="GO:0005634">
    <property type="term" value="C:nucleus"/>
    <property type="evidence" value="ECO:0007669"/>
    <property type="project" value="UniProtKB-SubCell"/>
</dbReference>
<keyword evidence="8" id="KW-0804">Transcription</keyword>
<keyword evidence="14" id="KW-1185">Reference proteome</keyword>
<comment type="similarity">
    <text evidence="3">Belongs to the Abd-B homeobox family.</text>
</comment>
<keyword evidence="6 10" id="KW-0238">DNA-binding</keyword>
<dbReference type="AlphaFoldDB" id="A0AAD8YZJ3"/>
<reference evidence="13" key="1">
    <citation type="submission" date="2023-03" db="EMBL/GenBank/DDBJ databases">
        <title>Electrophorus voltai genome.</title>
        <authorList>
            <person name="Bian C."/>
        </authorList>
    </citation>
    <scope>NUCLEOTIDE SEQUENCE</scope>
    <source>
        <strain evidence="13">CB-2022</strain>
        <tissue evidence="13">Muscle</tissue>
    </source>
</reference>
<dbReference type="PANTHER" id="PTHR46440">
    <property type="entry name" value="HOMEOBOX PROTEIN HOX-D12-RELATED"/>
    <property type="match status" value="1"/>
</dbReference>
<comment type="function">
    <text evidence="1">Sequence-specific transcription factor which is part of a developmental regulatory system that provides cells with specific positional identities on the anterior-posterior axis.</text>
</comment>
<dbReference type="PROSITE" id="PS50071">
    <property type="entry name" value="HOMEOBOX_2"/>
    <property type="match status" value="1"/>
</dbReference>
<evidence type="ECO:0000256" key="3">
    <source>
        <dbReference type="ARBA" id="ARBA00006317"/>
    </source>
</evidence>
<dbReference type="SMART" id="SM00389">
    <property type="entry name" value="HOX"/>
    <property type="match status" value="1"/>
</dbReference>
<dbReference type="InterPro" id="IPR017970">
    <property type="entry name" value="Homeobox_CS"/>
</dbReference>
<evidence type="ECO:0000256" key="10">
    <source>
        <dbReference type="PROSITE-ProRule" id="PRU00108"/>
    </source>
</evidence>
<accession>A0AAD8YZJ3</accession>
<comment type="subcellular location">
    <subcellularLocation>
        <location evidence="2 10 11">Nucleus</location>
    </subcellularLocation>
</comment>
<protein>
    <recommendedName>
        <fullName evidence="12">Homeobox domain-containing protein</fullName>
    </recommendedName>
</protein>
<keyword evidence="7 10" id="KW-0371">Homeobox</keyword>
<dbReference type="CDD" id="cd00086">
    <property type="entry name" value="homeodomain"/>
    <property type="match status" value="1"/>
</dbReference>
<feature type="non-terminal residue" evidence="13">
    <location>
        <position position="1"/>
    </location>
</feature>
<dbReference type="PROSITE" id="PS00027">
    <property type="entry name" value="HOMEOBOX_1"/>
    <property type="match status" value="1"/>
</dbReference>
<dbReference type="InterPro" id="IPR009057">
    <property type="entry name" value="Homeodomain-like_sf"/>
</dbReference>
<evidence type="ECO:0000256" key="2">
    <source>
        <dbReference type="ARBA" id="ARBA00004123"/>
    </source>
</evidence>
<dbReference type="Pfam" id="PF00046">
    <property type="entry name" value="Homeodomain"/>
    <property type="match status" value="1"/>
</dbReference>
<evidence type="ECO:0000259" key="12">
    <source>
        <dbReference type="PROSITE" id="PS50071"/>
    </source>
</evidence>
<feature type="DNA-binding region" description="Homeobox" evidence="10">
    <location>
        <begin position="248"/>
        <end position="307"/>
    </location>
</feature>
<dbReference type="GO" id="GO:0000981">
    <property type="term" value="F:DNA-binding transcription factor activity, RNA polymerase II-specific"/>
    <property type="evidence" value="ECO:0007669"/>
    <property type="project" value="InterPro"/>
</dbReference>
<sequence length="316" mass="35710">YCRQGSRAGLGDMFCKSRDCALTNQQLPWLCSSGVTKTVVRIVRTRALEMCEHNLLSSGYVSPLLNFPSPDALHFSNLRGNGAQHSGLPQIYGRREVCSLPWTSRSSCTTPPQTRAFSDNSQRFLTNPVTVTTSTQNHSKSPLGDFSKCYFQDANHKPEVPDSQMTAFVGEHGITVPAGSTKYEVSGLDRRLQNMVTQAEVNSNSQAITDGIKESVHAIVPVQTSSISQNTRTAFSDGVPWGPTQIKARKKRKPYTKPQLAELENEFMMNEFINRQKRKELSDRLDLSDQQVKIWFQNRRMKKKRLLMREHAFTMY</sequence>
<evidence type="ECO:0000256" key="5">
    <source>
        <dbReference type="ARBA" id="ARBA00023015"/>
    </source>
</evidence>
<dbReference type="InterPro" id="IPR020479">
    <property type="entry name" value="HD_metazoa"/>
</dbReference>
<dbReference type="InterPro" id="IPR001356">
    <property type="entry name" value="HD"/>
</dbReference>
<evidence type="ECO:0000313" key="14">
    <source>
        <dbReference type="Proteomes" id="UP001239994"/>
    </source>
</evidence>
<feature type="domain" description="Homeobox" evidence="12">
    <location>
        <begin position="246"/>
        <end position="306"/>
    </location>
</feature>
<dbReference type="EMBL" id="JAROKS010000022">
    <property type="protein sequence ID" value="KAK1789554.1"/>
    <property type="molecule type" value="Genomic_DNA"/>
</dbReference>
<keyword evidence="4" id="KW-0217">Developmental protein</keyword>
<dbReference type="PRINTS" id="PR00024">
    <property type="entry name" value="HOMEOBOX"/>
</dbReference>
<comment type="caution">
    <text evidence="13">The sequence shown here is derived from an EMBL/GenBank/DDBJ whole genome shotgun (WGS) entry which is preliminary data.</text>
</comment>
<evidence type="ECO:0000256" key="7">
    <source>
        <dbReference type="ARBA" id="ARBA00023155"/>
    </source>
</evidence>
<evidence type="ECO:0000256" key="1">
    <source>
        <dbReference type="ARBA" id="ARBA00003263"/>
    </source>
</evidence>
<name>A0AAD8YZJ3_9TELE</name>
<dbReference type="Proteomes" id="UP001239994">
    <property type="component" value="Unassembled WGS sequence"/>
</dbReference>
<dbReference type="PANTHER" id="PTHR46440:SF1">
    <property type="entry name" value="HOMEOBOX PROTEIN HOX-D12"/>
    <property type="match status" value="1"/>
</dbReference>
<evidence type="ECO:0000256" key="4">
    <source>
        <dbReference type="ARBA" id="ARBA00022473"/>
    </source>
</evidence>
<evidence type="ECO:0000313" key="13">
    <source>
        <dbReference type="EMBL" id="KAK1789554.1"/>
    </source>
</evidence>
<evidence type="ECO:0000256" key="6">
    <source>
        <dbReference type="ARBA" id="ARBA00023125"/>
    </source>
</evidence>
<gene>
    <name evidence="13" type="ORF">P4O66_014908</name>
</gene>
<evidence type="ECO:0000256" key="8">
    <source>
        <dbReference type="ARBA" id="ARBA00023163"/>
    </source>
</evidence>